<feature type="compositionally biased region" description="Gly residues" evidence="3">
    <location>
        <begin position="409"/>
        <end position="430"/>
    </location>
</feature>
<dbReference type="InterPro" id="IPR050557">
    <property type="entry name" value="RTX_toxin/Mannuronan_C5-epim"/>
</dbReference>
<dbReference type="PANTHER" id="PTHR38340:SF1">
    <property type="entry name" value="S-LAYER PROTEIN"/>
    <property type="match status" value="1"/>
</dbReference>
<comment type="caution">
    <text evidence="5">The sequence shown here is derived from an EMBL/GenBank/DDBJ whole genome shotgun (WGS) entry which is preliminary data.</text>
</comment>
<feature type="region of interest" description="Disordered" evidence="3">
    <location>
        <begin position="385"/>
        <end position="602"/>
    </location>
</feature>
<evidence type="ECO:0000313" key="6">
    <source>
        <dbReference type="Proteomes" id="UP000032232"/>
    </source>
</evidence>
<dbReference type="Gene3D" id="2.150.10.10">
    <property type="entry name" value="Serralysin-like metalloprotease, C-terminal"/>
    <property type="match status" value="4"/>
</dbReference>
<name>A0A0D1EIW7_9RHOB</name>
<feature type="compositionally biased region" description="Gly residues" evidence="3">
    <location>
        <begin position="517"/>
        <end position="538"/>
    </location>
</feature>
<dbReference type="AlphaFoldDB" id="A0A0D1EIW7"/>
<dbReference type="GO" id="GO:0005509">
    <property type="term" value="F:calcium ion binding"/>
    <property type="evidence" value="ECO:0007669"/>
    <property type="project" value="InterPro"/>
</dbReference>
<dbReference type="PANTHER" id="PTHR38340">
    <property type="entry name" value="S-LAYER PROTEIN"/>
    <property type="match status" value="1"/>
</dbReference>
<dbReference type="EMBL" id="JYFE01000025">
    <property type="protein sequence ID" value="KIT16841.1"/>
    <property type="molecule type" value="Genomic_DNA"/>
</dbReference>
<sequence>MPTYNLRFYGADPRLIFGTGVGDEAVYGGPSVADVLATVVDNGIGTEADFLTDDNRSETATATIVDGGTTTTGLIDAEEAWLVRDTVTGETIRVVRVDTVGDDYMLTSAPLVEGRAYETIGYDGLPADNDGFGFAYAEFNDGIVTGTNGDDVIDRDYTGDPNGDVVDGNDQMGTGRQEGSFQWSDYGTGTDLSGSQTQVSGDVEVTVTTGLAAGTTFTATDTTIFVPGDVDIASDSSAWLFANGNQADSTLQIDFAAAQGADVTGEVQDVRFLITDIDGVVDAANNFQDIVTVLAFDAEGNAVEVALTALGNDSVSGNTVTALIDSDEGFQADGAALVQIDGPVARIELIYDNGGNTQQAVYVSDIHFATVQTGGNADSIEAGAGNDSVFAGSDDDTVDGGVGNDTLDGGSGDDSLIGGGGRDLIEGGTGDDTAFGEGGNDTLSGGAGNDSLDGGGNSDSLLGGEGDDTLIGGNGSDTLEGGEGADSLDGGIGSDQLDGGAENDTLDGGNGTDTLSGGTGDDLILGGGGDDTLSGGDGADTLDGGNNSDVLSGGAGDDVLSGGTGRDTLDGGAGADVLDGGDGDDSLTVGGGDTATGGEGDDLFILDPAALDGDPITIVGGETGETAGDTLDFNGQLLQGSIVYSNTDDAAGGFSGTAELLDGTIVTFSEIETIICFVAGTRIATPHGPRAVETLREGDLVLTRDAGLRPIRWTGRRDVAARASQAPVTIRAGGIWGNRRDLRVSPMHRLLVADWRAQLLFGEPEVLVPAHVLVDGERILRADASERITYHHLMLDDHEVILAEDVPCESFLGGDEALRGLDPADRARLIALRPDLACGCGLRPARTLPKPAHARALAVA</sequence>
<protein>
    <submittedName>
        <fullName evidence="5">Cya_2 protein</fullName>
    </submittedName>
</protein>
<dbReference type="GO" id="GO:0005576">
    <property type="term" value="C:extracellular region"/>
    <property type="evidence" value="ECO:0007669"/>
    <property type="project" value="UniProtKB-SubCell"/>
</dbReference>
<dbReference type="PATRIC" id="fig|935700.4.peg.1392"/>
<dbReference type="Pfam" id="PF13403">
    <property type="entry name" value="Hint_2"/>
    <property type="match status" value="1"/>
</dbReference>
<feature type="compositionally biased region" description="Gly residues" evidence="3">
    <location>
        <begin position="589"/>
        <end position="598"/>
    </location>
</feature>
<comment type="subcellular location">
    <subcellularLocation>
        <location evidence="1">Secreted</location>
    </subcellularLocation>
</comment>
<dbReference type="Pfam" id="PF00353">
    <property type="entry name" value="HemolysinCabind"/>
    <property type="match status" value="5"/>
</dbReference>
<keyword evidence="2" id="KW-0964">Secreted</keyword>
<evidence type="ECO:0000313" key="5">
    <source>
        <dbReference type="EMBL" id="KIT16841.1"/>
    </source>
</evidence>
<dbReference type="SUPFAM" id="SSF51120">
    <property type="entry name" value="beta-Roll"/>
    <property type="match status" value="2"/>
</dbReference>
<keyword evidence="6" id="KW-1185">Reference proteome</keyword>
<evidence type="ECO:0000256" key="2">
    <source>
        <dbReference type="ARBA" id="ARBA00022525"/>
    </source>
</evidence>
<feature type="compositionally biased region" description="Gly residues" evidence="3">
    <location>
        <begin position="445"/>
        <end position="457"/>
    </location>
</feature>
<dbReference type="OrthoDB" id="7655157at2"/>
<dbReference type="InterPro" id="IPR011049">
    <property type="entry name" value="Serralysin-like_metalloprot_C"/>
</dbReference>
<evidence type="ECO:0000256" key="3">
    <source>
        <dbReference type="SAM" id="MobiDB-lite"/>
    </source>
</evidence>
<accession>A0A0D1EIW7</accession>
<dbReference type="InterPro" id="IPR028992">
    <property type="entry name" value="Hedgehog/Intein_dom"/>
</dbReference>
<dbReference type="Proteomes" id="UP000032232">
    <property type="component" value="Unassembled WGS sequence"/>
</dbReference>
<feature type="region of interest" description="Disordered" evidence="3">
    <location>
        <begin position="162"/>
        <end position="195"/>
    </location>
</feature>
<proteinExistence type="predicted"/>
<organism evidence="5 6">
    <name type="scientific">Jannaschia aquimarina</name>
    <dbReference type="NCBI Taxonomy" id="935700"/>
    <lineage>
        <taxon>Bacteria</taxon>
        <taxon>Pseudomonadati</taxon>
        <taxon>Pseudomonadota</taxon>
        <taxon>Alphaproteobacteria</taxon>
        <taxon>Rhodobacterales</taxon>
        <taxon>Roseobacteraceae</taxon>
        <taxon>Jannaschia</taxon>
    </lineage>
</organism>
<gene>
    <name evidence="5" type="primary">cya_2</name>
    <name evidence="5" type="ORF">jaqu_13380</name>
</gene>
<dbReference type="Gene3D" id="2.170.16.10">
    <property type="entry name" value="Hedgehog/Intein (Hint) domain"/>
    <property type="match status" value="1"/>
</dbReference>
<dbReference type="PRINTS" id="PR00313">
    <property type="entry name" value="CABNDNGRPT"/>
</dbReference>
<feature type="compositionally biased region" description="Polar residues" evidence="3">
    <location>
        <begin position="171"/>
        <end position="195"/>
    </location>
</feature>
<dbReference type="InterPro" id="IPR001343">
    <property type="entry name" value="Hemolysn_Ca-bd"/>
</dbReference>
<feature type="domain" description="Hedgehog/Intein (Hint)" evidence="4">
    <location>
        <begin position="675"/>
        <end position="814"/>
    </location>
</feature>
<dbReference type="InterPro" id="IPR036844">
    <property type="entry name" value="Hint_dom_sf"/>
</dbReference>
<dbReference type="InterPro" id="IPR018511">
    <property type="entry name" value="Hemolysin-typ_Ca-bd_CS"/>
</dbReference>
<evidence type="ECO:0000256" key="1">
    <source>
        <dbReference type="ARBA" id="ARBA00004613"/>
    </source>
</evidence>
<dbReference type="STRING" id="935700.jaqu_13380"/>
<dbReference type="RefSeq" id="WP_052500818.1">
    <property type="nucleotide sequence ID" value="NZ_FZPF01000006.1"/>
</dbReference>
<evidence type="ECO:0000259" key="4">
    <source>
        <dbReference type="Pfam" id="PF13403"/>
    </source>
</evidence>
<dbReference type="PROSITE" id="PS00330">
    <property type="entry name" value="HEMOLYSIN_CALCIUM"/>
    <property type="match status" value="5"/>
</dbReference>
<dbReference type="SUPFAM" id="SSF51294">
    <property type="entry name" value="Hedgehog/intein (Hint) domain"/>
    <property type="match status" value="1"/>
</dbReference>
<reference evidence="5 6" key="1">
    <citation type="submission" date="2015-02" db="EMBL/GenBank/DDBJ databases">
        <title>Genome Sequence of Jannaschia aquimarina DSM28248, a member of the Roseobacter clade.</title>
        <authorList>
            <person name="Voget S."/>
            <person name="Daniel R."/>
        </authorList>
    </citation>
    <scope>NUCLEOTIDE SEQUENCE [LARGE SCALE GENOMIC DNA]</scope>
    <source>
        <strain evidence="5 6">GSW-M26</strain>
    </source>
</reference>